<proteinExistence type="predicted"/>
<dbReference type="RefSeq" id="WP_349084020.1">
    <property type="nucleotide sequence ID" value="NZ_JBBNFW010000177.1"/>
</dbReference>
<dbReference type="InterPro" id="IPR011991">
    <property type="entry name" value="ArsR-like_HTH"/>
</dbReference>
<dbReference type="SMART" id="SM00347">
    <property type="entry name" value="HTH_MARR"/>
    <property type="match status" value="1"/>
</dbReference>
<evidence type="ECO:0000256" key="2">
    <source>
        <dbReference type="ARBA" id="ARBA00023125"/>
    </source>
</evidence>
<dbReference type="PANTHER" id="PTHR42756:SF1">
    <property type="entry name" value="TRANSCRIPTIONAL REPRESSOR OF EMRAB OPERON"/>
    <property type="match status" value="1"/>
</dbReference>
<dbReference type="Gene3D" id="1.10.10.10">
    <property type="entry name" value="Winged helix-like DNA-binding domain superfamily/Winged helix DNA-binding domain"/>
    <property type="match status" value="1"/>
</dbReference>
<evidence type="ECO:0000313" key="7">
    <source>
        <dbReference type="Proteomes" id="UP001470752"/>
    </source>
</evidence>
<dbReference type="PRINTS" id="PR00598">
    <property type="entry name" value="HTHMARR"/>
</dbReference>
<evidence type="ECO:0000313" key="6">
    <source>
        <dbReference type="EMBL" id="MEQ2413717.1"/>
    </source>
</evidence>
<name>A0ABV1CMW9_9FIRM</name>
<organism evidence="6 7">
    <name type="scientific">Blautia acetigignens</name>
    <dbReference type="NCBI Taxonomy" id="2981783"/>
    <lineage>
        <taxon>Bacteria</taxon>
        <taxon>Bacillati</taxon>
        <taxon>Bacillota</taxon>
        <taxon>Clostridia</taxon>
        <taxon>Lachnospirales</taxon>
        <taxon>Lachnospiraceae</taxon>
        <taxon>Blautia</taxon>
    </lineage>
</organism>
<accession>A0ABV1CMW9</accession>
<keyword evidence="1" id="KW-0805">Transcription regulation</keyword>
<dbReference type="InterPro" id="IPR036388">
    <property type="entry name" value="WH-like_DNA-bd_sf"/>
</dbReference>
<evidence type="ECO:0000256" key="3">
    <source>
        <dbReference type="ARBA" id="ARBA00023163"/>
    </source>
</evidence>
<evidence type="ECO:0000259" key="5">
    <source>
        <dbReference type="PROSITE" id="PS50995"/>
    </source>
</evidence>
<sequence>MKLKKVGIHPRQIPILAVLYRRDGCSQKELAQELGVKPPTVTVSIQRLEKNGLLIRRQDEKDQRVSRIYLSDAGNAIIKEGMQMAREGEKQILSGFSASELCLMRRFCQQIKENIAAMPGPELSFDEMQQNNNERKTKHD</sequence>
<dbReference type="PANTHER" id="PTHR42756">
    <property type="entry name" value="TRANSCRIPTIONAL REGULATOR, MARR"/>
    <property type="match status" value="1"/>
</dbReference>
<reference evidence="6 7" key="1">
    <citation type="submission" date="2024-04" db="EMBL/GenBank/DDBJ databases">
        <title>Human intestinal bacterial collection.</title>
        <authorList>
            <person name="Pauvert C."/>
            <person name="Hitch T.C.A."/>
            <person name="Clavel T."/>
        </authorList>
    </citation>
    <scope>NUCLEOTIDE SEQUENCE [LARGE SCALE GENOMIC DNA]</scope>
    <source>
        <strain evidence="6 7">CLA-AA-H161</strain>
    </source>
</reference>
<dbReference type="CDD" id="cd00090">
    <property type="entry name" value="HTH_ARSR"/>
    <property type="match status" value="1"/>
</dbReference>
<dbReference type="SUPFAM" id="SSF46785">
    <property type="entry name" value="Winged helix' DNA-binding domain"/>
    <property type="match status" value="1"/>
</dbReference>
<gene>
    <name evidence="6" type="ORF">AAAX94_11910</name>
</gene>
<dbReference type="Proteomes" id="UP001470752">
    <property type="component" value="Unassembled WGS sequence"/>
</dbReference>
<dbReference type="InterPro" id="IPR000835">
    <property type="entry name" value="HTH_MarR-typ"/>
</dbReference>
<keyword evidence="3" id="KW-0804">Transcription</keyword>
<dbReference type="PROSITE" id="PS50995">
    <property type="entry name" value="HTH_MARR_2"/>
    <property type="match status" value="1"/>
</dbReference>
<evidence type="ECO:0000256" key="4">
    <source>
        <dbReference type="SAM" id="MobiDB-lite"/>
    </source>
</evidence>
<keyword evidence="7" id="KW-1185">Reference proteome</keyword>
<feature type="domain" description="HTH marR-type" evidence="5">
    <location>
        <begin position="1"/>
        <end position="113"/>
    </location>
</feature>
<protein>
    <submittedName>
        <fullName evidence="6">MarR family transcriptional regulator</fullName>
    </submittedName>
</protein>
<dbReference type="Pfam" id="PF12802">
    <property type="entry name" value="MarR_2"/>
    <property type="match status" value="1"/>
</dbReference>
<comment type="caution">
    <text evidence="6">The sequence shown here is derived from an EMBL/GenBank/DDBJ whole genome shotgun (WGS) entry which is preliminary data.</text>
</comment>
<keyword evidence="2" id="KW-0238">DNA-binding</keyword>
<dbReference type="EMBL" id="JBBNFW010000177">
    <property type="protein sequence ID" value="MEQ2413717.1"/>
    <property type="molecule type" value="Genomic_DNA"/>
</dbReference>
<feature type="region of interest" description="Disordered" evidence="4">
    <location>
        <begin position="120"/>
        <end position="140"/>
    </location>
</feature>
<evidence type="ECO:0000256" key="1">
    <source>
        <dbReference type="ARBA" id="ARBA00023015"/>
    </source>
</evidence>
<dbReference type="InterPro" id="IPR036390">
    <property type="entry name" value="WH_DNA-bd_sf"/>
</dbReference>